<dbReference type="Proteomes" id="UP000298138">
    <property type="component" value="Unassembled WGS sequence"/>
</dbReference>
<comment type="subcellular location">
    <subcellularLocation>
        <location evidence="2">Nucleus</location>
    </subcellularLocation>
</comment>
<dbReference type="FunCoup" id="A0A4S2N0H3">
    <property type="interactions" value="122"/>
</dbReference>
<dbReference type="GO" id="GO:0005634">
    <property type="term" value="C:nucleus"/>
    <property type="evidence" value="ECO:0007669"/>
    <property type="project" value="UniProtKB-SubCell"/>
</dbReference>
<dbReference type="STRING" id="341454.A0A4S2N0H3"/>
<name>A0A4S2N0H3_9PEZI</name>
<evidence type="ECO:0000256" key="6">
    <source>
        <dbReference type="SAM" id="MobiDB-lite"/>
    </source>
</evidence>
<keyword evidence="8" id="KW-1185">Reference proteome</keyword>
<dbReference type="PANTHER" id="PTHR15502">
    <property type="entry name" value="CALCINEURIN-BINDING PROTEIN CABIN 1-RELATED"/>
    <property type="match status" value="1"/>
</dbReference>
<dbReference type="GO" id="GO:0000417">
    <property type="term" value="C:HIR complex"/>
    <property type="evidence" value="ECO:0007669"/>
    <property type="project" value="TreeGrafter"/>
</dbReference>
<evidence type="ECO:0000256" key="1">
    <source>
        <dbReference type="ARBA" id="ARBA00002687"/>
    </source>
</evidence>
<dbReference type="GO" id="GO:0031491">
    <property type="term" value="F:nucleosome binding"/>
    <property type="evidence" value="ECO:0007669"/>
    <property type="project" value="TreeGrafter"/>
</dbReference>
<sequence>MSTWTALNIVPDSDSEGEVDNTEEIQIEEALKLYQRALKLHGDGELEEAKKAYEDLFKSEIFQRDTADLEEDLEEHSRDRTAASSLPLAHYLAFKNRGRFNLDRLKNRIGSITQDDLQEEVSQTLGWFSTALCRDAGDPSLWREAAQLASVLRSERLARFALESVLDHSTVGVDASRDILSLVSGGVPNPEDHVSLVQLRKMLEQLGDTDSLENPVIQQYRKKKVGNMFKKLMKPYPWLPTPPPDNHKHLLEDIDNFSKSGDSIQVDSRSWTSVGKALLAQIPQDDGTFDAEDVPATSGIINIVIPPGDSDQDSRDTTPDEESATAKSEPPVADDTDVPMADGTVASLIASNDSDRRRSGSGNRKRKSTSMGVDTAGSRLSKRQRDKKEADAAAAAAAASTPESKAKIRNEAADEKLFNTIDDLFSPFGLTLGTAESLRISATAEEGDASMAGKKDLYIEDFKALLQQWDDKKGNVILYGDGIQSTAEIAQSMRFMELEASATTKPALPDDEGLRRWVKDVNSQSLSAEEAAVEWLKALTRRDTSSRKTSKRNCSKSKSSSEQSLWIKYQWPDALRNAVMDVADISEDTLWERFKDIEGDINDRMELDPEAVFTDDNYADLEWAETLLEVYLDDVATIERAQGDGDKAVDVVDELETKKERISRWGCLVGDLMNFRSRDNEGSLEEDPLTLRFLWAKVLIIGFRDPSREDRLAFFADLQESLAGRPVVELPNSHIMPEVSASMAEREISKLKTASFFNTIFATSDANKDPEDTIDILEAVLKPGEVIPYDDEEDRMLKEIGHFLDGSTAMFKLYLWGNLKTAYTATGQNSRILSCTMKCIHILMAELTCRNYMDSSQDHRGFVLLRALRILDGMIVNALKSIQSDRKCLDELTNDEALDALSSMLKLLRPLHCFALWEGSVLKAEVKASDLHSYRLVQVKFRELLVRSWVTVYYLFADLLKRGLGSEGRQPMDEEEQSVKLMGFLRDLHEELGPRHYCKLANHVFLKLMFDEFVRFDSRDFESEFLQCIRCRFHLVLCSDQWHFDDHKTDPEPLTKGIGMKLLDFVLALAADKKPHQLAKSGIGMALDKLVDVVGVPKRAAHGKIFHNDAVINQYWKSSINPLRLYDSLRGGLSISTLQVSGEYKEIASKGLYSLQGKIAMHPLKSSKRNAPLRPEDMKTALDYFKHDLVCKPESWETWYRIAQMNEMMMEEEMTWTADAVNSERPKLVELERISILSYMMATSCAIQDADSSPETLKCVAEMFTDFGYRIYSASRPPMARESFWVDDFERRYSGTRGEGMYTGRPHSELSEEAAWRTALQLFQNAIDRGGDDNWKNYYMMGKCMNKLYNSQADFGGEKFTPEQVLDKYAEAVTRCPDKVNNEYIFEPHHKLISSAIKFVLGPFSTKENKSPPPPEATLTPQRACEILDASHFTKKIPHATDRDSFIKYSIEVIKKMKALDKSRWHHRMTNRLANIYEQHCSDIPAAKAEMSTLFSSKSGTLNIWKPDNERRGRHYYYASNYIYFYARLCEQTQDRATLELLAKRVRKNANGLFRHSDVWTSVYQAYMRTLRKYGSIPHNHDEEVFTNVSIDEFAIYSAKLDAWCVSTTKPSTTTRAVKILDLLREVFELRKLNAALIKTAAIEDLLIDVYARLYEEVVSELRKLEEIKKEKAANPMNLKNLMFDSPPVEKGKPGGEIESQVQIFGKKITKVSRRELISKASGICKELSAPVQQTTATSGLNVRPNSTIVASAGSAPGGQTLLSSNIHPMVLLGASRPRSPEDRMQVDQEDGDDEQTDDDDEPVTSSTRMEIDD</sequence>
<evidence type="ECO:0000313" key="8">
    <source>
        <dbReference type="Proteomes" id="UP000298138"/>
    </source>
</evidence>
<feature type="region of interest" description="Disordered" evidence="6">
    <location>
        <begin position="301"/>
        <end position="407"/>
    </location>
</feature>
<organism evidence="7 8">
    <name type="scientific">Ascodesmis nigricans</name>
    <dbReference type="NCBI Taxonomy" id="341454"/>
    <lineage>
        <taxon>Eukaryota</taxon>
        <taxon>Fungi</taxon>
        <taxon>Dikarya</taxon>
        <taxon>Ascomycota</taxon>
        <taxon>Pezizomycotina</taxon>
        <taxon>Pezizomycetes</taxon>
        <taxon>Pezizales</taxon>
        <taxon>Ascodesmidaceae</taxon>
        <taxon>Ascodesmis</taxon>
    </lineage>
</organism>
<evidence type="ECO:0000313" key="7">
    <source>
        <dbReference type="EMBL" id="TGZ82588.1"/>
    </source>
</evidence>
<comment type="function">
    <text evidence="1">Has a role in a nucleosome assembly pathway that is required for the integrity of heterochromatin and proper chromosome segregation.</text>
</comment>
<feature type="region of interest" description="Disordered" evidence="6">
    <location>
        <begin position="1772"/>
        <end position="1814"/>
    </location>
</feature>
<evidence type="ECO:0000256" key="4">
    <source>
        <dbReference type="ARBA" id="ARBA00014848"/>
    </source>
</evidence>
<keyword evidence="5" id="KW-0539">Nucleus</keyword>
<feature type="compositionally biased region" description="Polar residues" evidence="6">
    <location>
        <begin position="1804"/>
        <end position="1814"/>
    </location>
</feature>
<dbReference type="InParanoid" id="A0A4S2N0H3"/>
<dbReference type="EMBL" id="ML220115">
    <property type="protein sequence ID" value="TGZ82588.1"/>
    <property type="molecule type" value="Genomic_DNA"/>
</dbReference>
<dbReference type="InterPro" id="IPR033053">
    <property type="entry name" value="Hir3/CABIN1"/>
</dbReference>
<evidence type="ECO:0000256" key="2">
    <source>
        <dbReference type="ARBA" id="ARBA00004123"/>
    </source>
</evidence>
<accession>A0A4S2N0H3</accession>
<evidence type="ECO:0000256" key="5">
    <source>
        <dbReference type="ARBA" id="ARBA00023242"/>
    </source>
</evidence>
<dbReference type="PANTHER" id="PTHR15502:SF7">
    <property type="entry name" value="CALCINEURIN-BINDING PROTEIN CABIN-1"/>
    <property type="match status" value="1"/>
</dbReference>
<evidence type="ECO:0000256" key="3">
    <source>
        <dbReference type="ARBA" id="ARBA00007335"/>
    </source>
</evidence>
<protein>
    <recommendedName>
        <fullName evidence="4">Histone transcription regulator 3 homolog</fullName>
    </recommendedName>
</protein>
<reference evidence="7 8" key="1">
    <citation type="submission" date="2019-04" db="EMBL/GenBank/DDBJ databases">
        <title>Comparative genomics and transcriptomics to analyze fruiting body development in filamentous ascomycetes.</title>
        <authorList>
            <consortium name="DOE Joint Genome Institute"/>
            <person name="Lutkenhaus R."/>
            <person name="Traeger S."/>
            <person name="Breuer J."/>
            <person name="Kuo A."/>
            <person name="Lipzen A."/>
            <person name="Pangilinan J."/>
            <person name="Dilworth D."/>
            <person name="Sandor L."/>
            <person name="Poggeler S."/>
            <person name="Barry K."/>
            <person name="Grigoriev I.V."/>
            <person name="Nowrousian M."/>
        </authorList>
    </citation>
    <scope>NUCLEOTIDE SEQUENCE [LARGE SCALE GENOMIC DNA]</scope>
    <source>
        <strain evidence="7 8">CBS 389.68</strain>
    </source>
</reference>
<proteinExistence type="inferred from homology"/>
<comment type="similarity">
    <text evidence="3">Belongs to the HIR3 family.</text>
</comment>
<gene>
    <name evidence="7" type="ORF">EX30DRAFT_317948</name>
</gene>
<dbReference type="OrthoDB" id="77564at2759"/>
<dbReference type="GO" id="GO:0006325">
    <property type="term" value="P:chromatin organization"/>
    <property type="evidence" value="ECO:0007669"/>
    <property type="project" value="InterPro"/>
</dbReference>
<feature type="compositionally biased region" description="Acidic residues" evidence="6">
    <location>
        <begin position="1788"/>
        <end position="1803"/>
    </location>
</feature>